<dbReference type="Proteomes" id="UP001140502">
    <property type="component" value="Unassembled WGS sequence"/>
</dbReference>
<feature type="non-terminal residue" evidence="1">
    <location>
        <position position="1"/>
    </location>
</feature>
<dbReference type="AlphaFoldDB" id="A0A9W8W2G5"/>
<dbReference type="EMBL" id="JAPEUR010000858">
    <property type="protein sequence ID" value="KAJ4307380.1"/>
    <property type="molecule type" value="Genomic_DNA"/>
</dbReference>
<keyword evidence="2" id="KW-1185">Reference proteome</keyword>
<protein>
    <submittedName>
        <fullName evidence="1">Uncharacterized protein</fullName>
    </submittedName>
</protein>
<evidence type="ECO:0000313" key="1">
    <source>
        <dbReference type="EMBL" id="KAJ4307380.1"/>
    </source>
</evidence>
<feature type="non-terminal residue" evidence="1">
    <location>
        <position position="146"/>
    </location>
</feature>
<proteinExistence type="predicted"/>
<evidence type="ECO:0000313" key="2">
    <source>
        <dbReference type="Proteomes" id="UP001140502"/>
    </source>
</evidence>
<name>A0A9W8W2G5_9HYPO</name>
<organism evidence="1 2">
    <name type="scientific">Fusarium piperis</name>
    <dbReference type="NCBI Taxonomy" id="1435070"/>
    <lineage>
        <taxon>Eukaryota</taxon>
        <taxon>Fungi</taxon>
        <taxon>Dikarya</taxon>
        <taxon>Ascomycota</taxon>
        <taxon>Pezizomycotina</taxon>
        <taxon>Sordariomycetes</taxon>
        <taxon>Hypocreomycetidae</taxon>
        <taxon>Hypocreales</taxon>
        <taxon>Nectriaceae</taxon>
        <taxon>Fusarium</taxon>
        <taxon>Fusarium solani species complex</taxon>
    </lineage>
</organism>
<accession>A0A9W8W2G5</accession>
<comment type="caution">
    <text evidence="1">The sequence shown here is derived from an EMBL/GenBank/DDBJ whole genome shotgun (WGS) entry which is preliminary data.</text>
</comment>
<reference evidence="1" key="1">
    <citation type="submission" date="2022-10" db="EMBL/GenBank/DDBJ databases">
        <title>Tapping the CABI collections for fungal endophytes: first genome assemblies for Collariella, Neodidymelliopsis, Ascochyta clinopodiicola, Didymella pomorum, Didymosphaeria variabile, Neocosmospora piperis and Neocucurbitaria cava.</title>
        <authorList>
            <person name="Hill R."/>
        </authorList>
    </citation>
    <scope>NUCLEOTIDE SEQUENCE</scope>
    <source>
        <strain evidence="1">IMI 366586</strain>
    </source>
</reference>
<sequence length="146" mass="16577">TYSARLPACYPHRCCHIARIDGHLNRHDATAVTSDLQGQTRPHGCDCLCCIGLCRLRMGPRSCAPHDSLPRQPGQGGFGSFVDGLRYGRALHFRLYQRSSKTVVQLLRAKRPLDRGRHAIASYYLIPCHAESWSSWQAYVLRFRRV</sequence>
<gene>
    <name evidence="1" type="ORF">N0V84_012779</name>
</gene>